<feature type="coiled-coil region" evidence="1">
    <location>
        <begin position="249"/>
        <end position="279"/>
    </location>
</feature>
<evidence type="ECO:0000313" key="2">
    <source>
        <dbReference type="EMBL" id="OHT05035.1"/>
    </source>
</evidence>
<dbReference type="RefSeq" id="XP_068358171.1">
    <property type="nucleotide sequence ID" value="XM_068492836.1"/>
</dbReference>
<accession>A0A1J4K1C0</accession>
<name>A0A1J4K1C0_9EUKA</name>
<gene>
    <name evidence="2" type="ORF">TRFO_06005</name>
</gene>
<dbReference type="GeneID" id="94827540"/>
<proteinExistence type="predicted"/>
<evidence type="ECO:0000313" key="3">
    <source>
        <dbReference type="Proteomes" id="UP000179807"/>
    </source>
</evidence>
<evidence type="ECO:0000256" key="1">
    <source>
        <dbReference type="SAM" id="Coils"/>
    </source>
</evidence>
<dbReference type="Proteomes" id="UP000179807">
    <property type="component" value="Unassembled WGS sequence"/>
</dbReference>
<keyword evidence="1" id="KW-0175">Coiled coil</keyword>
<keyword evidence="3" id="KW-1185">Reference proteome</keyword>
<organism evidence="2 3">
    <name type="scientific">Tritrichomonas foetus</name>
    <dbReference type="NCBI Taxonomy" id="1144522"/>
    <lineage>
        <taxon>Eukaryota</taxon>
        <taxon>Metamonada</taxon>
        <taxon>Parabasalia</taxon>
        <taxon>Tritrichomonadida</taxon>
        <taxon>Tritrichomonadidae</taxon>
        <taxon>Tritrichomonas</taxon>
    </lineage>
</organism>
<dbReference type="AlphaFoldDB" id="A0A1J4K1C0"/>
<reference evidence="2" key="1">
    <citation type="submission" date="2016-10" db="EMBL/GenBank/DDBJ databases">
        <authorList>
            <person name="Benchimol M."/>
            <person name="Almeida L.G."/>
            <person name="Vasconcelos A.T."/>
            <person name="Perreira-Neves A."/>
            <person name="Rosa I.A."/>
            <person name="Tasca T."/>
            <person name="Bogo M.R."/>
            <person name="de Souza W."/>
        </authorList>
    </citation>
    <scope>NUCLEOTIDE SEQUENCE [LARGE SCALE GENOMIC DNA]</scope>
    <source>
        <strain evidence="2">K</strain>
    </source>
</reference>
<dbReference type="EMBL" id="MLAK01000771">
    <property type="protein sequence ID" value="OHT05035.1"/>
    <property type="molecule type" value="Genomic_DNA"/>
</dbReference>
<dbReference type="OrthoDB" id="10549471at2759"/>
<protein>
    <submittedName>
        <fullName evidence="2">Uncharacterized protein</fullName>
    </submittedName>
</protein>
<sequence length="582" mass="66292">MSSFFDDIIAPNTISNMKHLGDNFDSFNLGIRQMLNFQFMLFDALNELAAKFVSLKTEVSFLGNQLLNVDDAVSTYLASHPVEVYTRDGVPIDDAISILQDRLNATSERLNLINEKTEKYDIIMSDSVSKDVINNINMELERTTETSNETSMAVQMIQRELTKQKDQDDNKWDVVRNMFKQQVEQYGTVIDSKVESSDLVDYVKHSELAELMALFRSVPDDIKTKIPDILPQIFKLKGLSMDEKLTRAYDLLNIERKRIDTENQQLNDAFNQLKEAANANSAYAETEHDTDFVECEVRDIATDSGYVEFEDERTAKIKRFAQRSTIATNFDGPDNAIAEAETGITDLLDQIDTNGGEGFSGKVNTKEIVSHVLNRCQGIIERQLELLFNALGVKIDKNDIVTLVHQLSIVEALQREFEAIKIKLPLKVDQSVFYDELRRYMLKEEFYEKYGGEFGPFSADRSNLPKVTSRSIQKRAKTDQRNRPVPLVPARNPYMLGVNDKYMKGKDNKLYLRETTVVGDKSYKEPPVTGSNRSYFERSKMSMELDGIEAVVDFQPFVPVDEVKRSGSTIIQAEPYQFGANK</sequence>
<comment type="caution">
    <text evidence="2">The sequence shown here is derived from an EMBL/GenBank/DDBJ whole genome shotgun (WGS) entry which is preliminary data.</text>
</comment>
<dbReference type="VEuPathDB" id="TrichDB:TRFO_06005"/>